<evidence type="ECO:0000313" key="2">
    <source>
        <dbReference type="EMBL" id="MDR7119294.1"/>
    </source>
</evidence>
<proteinExistence type="predicted"/>
<keyword evidence="1" id="KW-0175">Coiled coil</keyword>
<keyword evidence="2" id="KW-0540">Nuclease</keyword>
<gene>
    <name evidence="2" type="ORF">J2W69_000209</name>
</gene>
<accession>A0ABU1VU93</accession>
<keyword evidence="2" id="KW-0378">Hydrolase</keyword>
<dbReference type="GO" id="GO:0004527">
    <property type="term" value="F:exonuclease activity"/>
    <property type="evidence" value="ECO:0007669"/>
    <property type="project" value="UniProtKB-KW"/>
</dbReference>
<evidence type="ECO:0000313" key="3">
    <source>
        <dbReference type="Proteomes" id="UP001257909"/>
    </source>
</evidence>
<keyword evidence="2" id="KW-0269">Exonuclease</keyword>
<feature type="coiled-coil region" evidence="1">
    <location>
        <begin position="253"/>
        <end position="470"/>
    </location>
</feature>
<name>A0ABU1VU93_9GAMM</name>
<dbReference type="RefSeq" id="WP_310273706.1">
    <property type="nucleotide sequence ID" value="NZ_JAVDWR010000001.1"/>
</dbReference>
<dbReference type="EMBL" id="JAVDWR010000001">
    <property type="protein sequence ID" value="MDR7119294.1"/>
    <property type="molecule type" value="Genomic_DNA"/>
</dbReference>
<dbReference type="Proteomes" id="UP001257909">
    <property type="component" value="Unassembled WGS sequence"/>
</dbReference>
<keyword evidence="3" id="KW-1185">Reference proteome</keyword>
<organism evidence="2 3">
    <name type="scientific">Rheinheimera soli</name>
    <dbReference type="NCBI Taxonomy" id="443616"/>
    <lineage>
        <taxon>Bacteria</taxon>
        <taxon>Pseudomonadati</taxon>
        <taxon>Pseudomonadota</taxon>
        <taxon>Gammaproteobacteria</taxon>
        <taxon>Chromatiales</taxon>
        <taxon>Chromatiaceae</taxon>
        <taxon>Rheinheimera</taxon>
    </lineage>
</organism>
<sequence>MDDIASVLQLEPKIELVAAYESAEIMLTRLQNEGMSVDQAVNYWQKNTETLLLLQQQHRRSLKLFNISALSDDTTVFPEWLSVSFKKGNETVSHTIFTVIAAQAMRQNKHLKALQQRLFASSLPLTEQMEPQFDLEHIKQQLCQNDELENACSERDLALMRLKDAQEELAQNVEVKQLYNSLKEDYQRDVQLLQGKLKDGENKINSATKQLGLFQEEFDRITAAQHSNHDELEKVRVERDSLFLQVQKGVEALKKQDRSSAELQDKHQKLQNDYTSKIQQEIPQLNKTIGQVKDRLKQAEEESHQLLLQLQQVQEELENKNRSYADLYQMHQTLQNDYTETVQHEVPQLIKTIDETKLRLKQVEEKNHRLMLQQQQELESYRLKLQIEQQKNNRATTARDKQQQRELSKLESQLRRTKARASSAEHNVYLLQQELNAVKGSVLWKSGTPVRVLRRMVTKTDKEKQKLQQETALILTSEYFDLEWYLETYPDVAQSNINPAEHYLKFGAAEGRMPGPLFDGNWYLQRYSDVASVNINPLLHFVKFGQQEGRSASPKLLTDNSQEKEE</sequence>
<protein>
    <submittedName>
        <fullName evidence="2">DNA repair exonuclease SbcCD ATPase subunit</fullName>
    </submittedName>
</protein>
<comment type="caution">
    <text evidence="2">The sequence shown here is derived from an EMBL/GenBank/DDBJ whole genome shotgun (WGS) entry which is preliminary data.</text>
</comment>
<reference evidence="2 3" key="1">
    <citation type="submission" date="2023-07" db="EMBL/GenBank/DDBJ databases">
        <title>Sorghum-associated microbial communities from plants grown in Nebraska, USA.</title>
        <authorList>
            <person name="Schachtman D."/>
        </authorList>
    </citation>
    <scope>NUCLEOTIDE SEQUENCE [LARGE SCALE GENOMIC DNA]</scope>
    <source>
        <strain evidence="2 3">4138</strain>
    </source>
</reference>
<feature type="coiled-coil region" evidence="1">
    <location>
        <begin position="148"/>
        <end position="217"/>
    </location>
</feature>
<evidence type="ECO:0000256" key="1">
    <source>
        <dbReference type="SAM" id="Coils"/>
    </source>
</evidence>